<evidence type="ECO:0000313" key="9">
    <source>
        <dbReference type="Proteomes" id="UP000689195"/>
    </source>
</evidence>
<evidence type="ECO:0000256" key="4">
    <source>
        <dbReference type="ARBA" id="ARBA00022980"/>
    </source>
</evidence>
<evidence type="ECO:0000313" key="8">
    <source>
        <dbReference type="EMBL" id="CAD8183007.1"/>
    </source>
</evidence>
<dbReference type="GO" id="GO:0003735">
    <property type="term" value="F:structural constituent of ribosome"/>
    <property type="evidence" value="ECO:0007669"/>
    <property type="project" value="TreeGrafter"/>
</dbReference>
<keyword evidence="5" id="KW-0496">Mitochondrion</keyword>
<comment type="caution">
    <text evidence="8">The sequence shown here is derived from an EMBL/GenBank/DDBJ whole genome shotgun (WGS) entry which is preliminary data.</text>
</comment>
<dbReference type="PANTHER" id="PTHR12810">
    <property type="entry name" value="MITOCHONDRIAL 28S RIBOSOMAL PROTEIN S29"/>
    <property type="match status" value="1"/>
</dbReference>
<dbReference type="AlphaFoldDB" id="A0A8S1W2V7"/>
<gene>
    <name evidence="8" type="ORF">PPENT_87.1.T0800030</name>
</gene>
<organism evidence="8 9">
    <name type="scientific">Paramecium pentaurelia</name>
    <dbReference type="NCBI Taxonomy" id="43138"/>
    <lineage>
        <taxon>Eukaryota</taxon>
        <taxon>Sar</taxon>
        <taxon>Alveolata</taxon>
        <taxon>Ciliophora</taxon>
        <taxon>Intramacronucleata</taxon>
        <taxon>Oligohymenophorea</taxon>
        <taxon>Peniculida</taxon>
        <taxon>Parameciidae</taxon>
        <taxon>Paramecium</taxon>
    </lineage>
</organism>
<keyword evidence="9" id="KW-1185">Reference proteome</keyword>
<evidence type="ECO:0000256" key="7">
    <source>
        <dbReference type="ARBA" id="ARBA00035140"/>
    </source>
</evidence>
<accession>A0A8S1W2V7</accession>
<comment type="subcellular location">
    <subcellularLocation>
        <location evidence="1">Mitochondrion</location>
    </subcellularLocation>
</comment>
<keyword evidence="6" id="KW-0687">Ribonucleoprotein</keyword>
<dbReference type="InterPro" id="IPR019368">
    <property type="entry name" value="Ribosomal_mS29"/>
</dbReference>
<name>A0A8S1W2V7_9CILI</name>
<evidence type="ECO:0000256" key="2">
    <source>
        <dbReference type="ARBA" id="ARBA00009863"/>
    </source>
</evidence>
<evidence type="ECO:0000256" key="1">
    <source>
        <dbReference type="ARBA" id="ARBA00004173"/>
    </source>
</evidence>
<dbReference type="EMBL" id="CAJJDO010000080">
    <property type="protein sequence ID" value="CAD8183007.1"/>
    <property type="molecule type" value="Genomic_DNA"/>
</dbReference>
<evidence type="ECO:0000256" key="3">
    <source>
        <dbReference type="ARBA" id="ARBA00022946"/>
    </source>
</evidence>
<protein>
    <recommendedName>
        <fullName evidence="7">Small ribosomal subunit protein mS29</fullName>
    </recommendedName>
</protein>
<sequence length="998" mass="117569">MKLAASEAFKKLKLKHYQQAKVTTTKFYQTKPFFSMPEQVEKESGVLAPKRVNQVDLFKRYTYEVLPALEQSVELDLLEKVFQKVDPVVRESITQAYIRKQVEQLAQQPDPTSIKDLEDNTKSNMPREKAKLFLQNWLDLNPIQIGKWIPLNYELFKKTFKFLSPGDFQKNLIELSKNFSLMMTDEGFKTIDYVDSSKRIPQIFNYKKLSKDNFKKEGYFIIMFNVLKGDFNDELKKHRNNELFQRIFATSVNFDALLTVILNHWELVQQLRTPEQRKEFFKSLVDQLLEKIDKQQPNASMPELLFSTVKTLQFKDFTLDLTQYVNNPFPVPKTLIENRFGEQYYGYSSNLLFYGDHGAGKSGVLMQAIMYAQQTGWIVAVVPSGYNWTSLKYEAKRHPKTGLYMQPKAAQEWLEQFKEANQEHLKTFQVDLSLYGKFNLSGVHDNDPDPCPNLYDERRQYHFKDFEKFITKEERDFEEAQDQIMSARITLKIPKPQYLQEIIDYGISNAHYATNAVYEVMEQLYNTEKYKVLVAVDGINWFYRPSQLPSFRYESDKDLRGHKHRNNELFQRIFATSVNFDALLTVILNHWELVQQLRTPEQRKEFFKSLVDQLLEKIDKQQPNASMPELLFSTVKTLQFKDFTLDLTQYVNNPFPVPKTLIENRFGEQYYGYSSNLLFYGDHGAGKSGVLMQAIMYAQQTGWIVAVVPSGYNWTSLKYEAKRHPKTGLYMQPKAAQEWLEQFKEANQEHLKTFQVDLSLYGKFNLSGVHDNDPDPCPNLYDERRQYHFKDFEKFITKEERDFEEAQDQIMSARITLKIPKPQYLQEIIDYGISNAHYATNAVYEVMEQLYNTEKYKVLVAVDGINWFYRPSQLPSFRYESDKDLRGHVPPYHMSLPRLFMHFDGHKIKNGTKITASSIYKLFQHDFQPKHVLLPQKYGIKLNGAPLDMFRSFCEYGIQTGMWKCDEFSQTTIEQFWMETQGNYFEAIKCMKVHWRDI</sequence>
<dbReference type="Pfam" id="PF10236">
    <property type="entry name" value="DAP3"/>
    <property type="match status" value="2"/>
</dbReference>
<dbReference type="PANTHER" id="PTHR12810:SF0">
    <property type="entry name" value="SMALL RIBOSOMAL SUBUNIT PROTEIN MS29"/>
    <property type="match status" value="1"/>
</dbReference>
<dbReference type="Proteomes" id="UP000689195">
    <property type="component" value="Unassembled WGS sequence"/>
</dbReference>
<reference evidence="8" key="1">
    <citation type="submission" date="2021-01" db="EMBL/GenBank/DDBJ databases">
        <authorList>
            <consortium name="Genoscope - CEA"/>
            <person name="William W."/>
        </authorList>
    </citation>
    <scope>NUCLEOTIDE SEQUENCE</scope>
</reference>
<dbReference type="GO" id="GO:0005763">
    <property type="term" value="C:mitochondrial small ribosomal subunit"/>
    <property type="evidence" value="ECO:0007669"/>
    <property type="project" value="TreeGrafter"/>
</dbReference>
<proteinExistence type="inferred from homology"/>
<evidence type="ECO:0000256" key="6">
    <source>
        <dbReference type="ARBA" id="ARBA00023274"/>
    </source>
</evidence>
<comment type="similarity">
    <text evidence="2">Belongs to the mitochondrion-specific ribosomal protein mS29 family.</text>
</comment>
<keyword evidence="3" id="KW-0809">Transit peptide</keyword>
<dbReference type="OrthoDB" id="283829at2759"/>
<keyword evidence="4" id="KW-0689">Ribosomal protein</keyword>
<evidence type="ECO:0000256" key="5">
    <source>
        <dbReference type="ARBA" id="ARBA00023128"/>
    </source>
</evidence>